<feature type="compositionally biased region" description="Basic and acidic residues" evidence="1">
    <location>
        <begin position="238"/>
        <end position="256"/>
    </location>
</feature>
<gene>
    <name evidence="3" type="ORF">K461DRAFT_319969</name>
</gene>
<reference evidence="3" key="1">
    <citation type="journal article" date="2020" name="Stud. Mycol.">
        <title>101 Dothideomycetes genomes: a test case for predicting lifestyles and emergence of pathogens.</title>
        <authorList>
            <person name="Haridas S."/>
            <person name="Albert R."/>
            <person name="Binder M."/>
            <person name="Bloem J."/>
            <person name="Labutti K."/>
            <person name="Salamov A."/>
            <person name="Andreopoulos B."/>
            <person name="Baker S."/>
            <person name="Barry K."/>
            <person name="Bills G."/>
            <person name="Bluhm B."/>
            <person name="Cannon C."/>
            <person name="Castanera R."/>
            <person name="Culley D."/>
            <person name="Daum C."/>
            <person name="Ezra D."/>
            <person name="Gonzalez J."/>
            <person name="Henrissat B."/>
            <person name="Kuo A."/>
            <person name="Liang C."/>
            <person name="Lipzen A."/>
            <person name="Lutzoni F."/>
            <person name="Magnuson J."/>
            <person name="Mondo S."/>
            <person name="Nolan M."/>
            <person name="Ohm R."/>
            <person name="Pangilinan J."/>
            <person name="Park H.-J."/>
            <person name="Ramirez L."/>
            <person name="Alfaro M."/>
            <person name="Sun H."/>
            <person name="Tritt A."/>
            <person name="Yoshinaga Y."/>
            <person name="Zwiers L.-H."/>
            <person name="Turgeon B."/>
            <person name="Goodwin S."/>
            <person name="Spatafora J."/>
            <person name="Crous P."/>
            <person name="Grigoriev I."/>
        </authorList>
    </citation>
    <scope>NUCLEOTIDE SEQUENCE</scope>
    <source>
        <strain evidence="3">CBS 260.36</strain>
    </source>
</reference>
<dbReference type="PANTHER" id="PTHR23092:SF15">
    <property type="entry name" value="INACTIVE NON-CANONICAL POLY(A) RNA POLYMERASE PROTEIN TRF4-2-RELATED"/>
    <property type="match status" value="1"/>
</dbReference>
<feature type="compositionally biased region" description="Pro residues" evidence="1">
    <location>
        <begin position="412"/>
        <end position="422"/>
    </location>
</feature>
<dbReference type="GO" id="GO:0031123">
    <property type="term" value="P:RNA 3'-end processing"/>
    <property type="evidence" value="ECO:0007669"/>
    <property type="project" value="TreeGrafter"/>
</dbReference>
<feature type="compositionally biased region" description="Pro residues" evidence="1">
    <location>
        <begin position="394"/>
        <end position="405"/>
    </location>
</feature>
<feature type="compositionally biased region" description="Basic and acidic residues" evidence="1">
    <location>
        <begin position="329"/>
        <end position="346"/>
    </location>
</feature>
<dbReference type="OrthoDB" id="273917at2759"/>
<evidence type="ECO:0000256" key="1">
    <source>
        <dbReference type="SAM" id="MobiDB-lite"/>
    </source>
</evidence>
<feature type="region of interest" description="Disordered" evidence="1">
    <location>
        <begin position="211"/>
        <end position="422"/>
    </location>
</feature>
<dbReference type="PANTHER" id="PTHR23092">
    <property type="entry name" value="POLY(A) RNA POLYMERASE"/>
    <property type="match status" value="1"/>
</dbReference>
<feature type="domain" description="Poly(A) RNA polymerase mitochondrial-like central palm" evidence="2">
    <location>
        <begin position="486"/>
        <end position="620"/>
    </location>
</feature>
<evidence type="ECO:0000259" key="2">
    <source>
        <dbReference type="Pfam" id="PF22600"/>
    </source>
</evidence>
<dbReference type="InterPro" id="IPR045862">
    <property type="entry name" value="Trf4-like"/>
</dbReference>
<feature type="compositionally biased region" description="Polar residues" evidence="1">
    <location>
        <begin position="873"/>
        <end position="886"/>
    </location>
</feature>
<feature type="compositionally biased region" description="Low complexity" evidence="1">
    <location>
        <begin position="929"/>
        <end position="944"/>
    </location>
</feature>
<feature type="compositionally biased region" description="Basic and acidic residues" evidence="1">
    <location>
        <begin position="1010"/>
        <end position="1032"/>
    </location>
</feature>
<dbReference type="EMBL" id="ML996084">
    <property type="protein sequence ID" value="KAF2153730.1"/>
    <property type="molecule type" value="Genomic_DNA"/>
</dbReference>
<dbReference type="GO" id="GO:0031499">
    <property type="term" value="C:TRAMP complex"/>
    <property type="evidence" value="ECO:0007669"/>
    <property type="project" value="TreeGrafter"/>
</dbReference>
<dbReference type="Gene3D" id="1.10.1410.10">
    <property type="match status" value="1"/>
</dbReference>
<feature type="compositionally biased region" description="Basic residues" evidence="1">
    <location>
        <begin position="959"/>
        <end position="968"/>
    </location>
</feature>
<dbReference type="GO" id="GO:1990817">
    <property type="term" value="F:poly(A) RNA polymerase activity"/>
    <property type="evidence" value="ECO:0007669"/>
    <property type="project" value="UniProtKB-EC"/>
</dbReference>
<dbReference type="GO" id="GO:0046872">
    <property type="term" value="F:metal ion binding"/>
    <property type="evidence" value="ECO:0007669"/>
    <property type="project" value="UniProtKB-KW"/>
</dbReference>
<dbReference type="Pfam" id="PF22600">
    <property type="entry name" value="MTPAP-like_central"/>
    <property type="match status" value="1"/>
</dbReference>
<dbReference type="InterPro" id="IPR054708">
    <property type="entry name" value="MTPAP-like_central"/>
</dbReference>
<protein>
    <recommendedName>
        <fullName evidence="2">Poly(A) RNA polymerase mitochondrial-like central palm domain-containing protein</fullName>
    </recommendedName>
</protein>
<proteinExistence type="predicted"/>
<dbReference type="CDD" id="cd05402">
    <property type="entry name" value="NT_PAP_TUTase"/>
    <property type="match status" value="1"/>
</dbReference>
<dbReference type="Proteomes" id="UP000799439">
    <property type="component" value="Unassembled WGS sequence"/>
</dbReference>
<dbReference type="Gene3D" id="3.30.460.10">
    <property type="entry name" value="Beta Polymerase, domain 2"/>
    <property type="match status" value="1"/>
</dbReference>
<feature type="compositionally biased region" description="Basic and acidic residues" evidence="1">
    <location>
        <begin position="271"/>
        <end position="302"/>
    </location>
</feature>
<dbReference type="GO" id="GO:0010605">
    <property type="term" value="P:negative regulation of macromolecule metabolic process"/>
    <property type="evidence" value="ECO:0007669"/>
    <property type="project" value="UniProtKB-ARBA"/>
</dbReference>
<sequence>MSYDQRRRPPSPRRFRDDGMYHFRGNSRQDHPRHDFNFRAPAHSAPSFPPTGPRRDRNERRDRGPSRRGGFGRGGYRKPGASERAILNTRRSPTPEQLPGMNTGDSRFRILEDLGSQSGDDDGIQEDSASKAEAVIDTVPSRPIDDDDSEDDDHPRAKRARIGGNDMDKAVEDAKPKWSNPDPYTALPPPGQSQGPKMDVLKMIRNAKVEQENTAQQAAGVDEFISLNFGDDDVGDASSEKSEHDTRPMRHDRDRSPALGFTIRGNARNPVDVDSRDSRTMRPDHRVPHDDRRWDPRDERSYSRYGRGRSRSPPGREQGYSRYSTSPEDFDRRSSRYPPHPRDRHPAYRSPPPLSYDAYSDPRSQYPDSRNAPAYLNGHEARLPPLPSTALNVWPPPPPPPPPRYPADHNAPLPPSAPPPEYSRPLYPGYANENTGETLSKRKRQVLERPAYNIDATPLWLPRTRGDSTPWMTYCDPSGIDSQIWLHDEIESFFNYVSPRESEQYMRGDLIRRVTDAVTAELGTVEVKPFGSSATSMYLPTGDVDLVVLSSHYLRSGYPHLPVNRGSLNRFIRNVIRNRHLAVGQVQAIPNAKVPLIKFHDLKTGLPVDISFENDSGLTAIGTLNNWLGVYPALSRLVHPIKQFLKMRGKNEVNTGGLGGFSTICLVAFRLHVLSEQKGADWAMRNLDLALIDIFEFYGNTFDREVNGLDMQNMRVIPKSYFTGRVSKPGRLLIVDPNNRENDISGGTAKIKEIFEMFSVAASSLRKEVEVVRNTRSADLPRHSMLKCVLAGDYTTFDSSRERLERLYADERPISKTNDVVDLTASDDGEYVPSDDVVITDVRSNEVPVSNNANIASVSQSVIPGLSSHSRHSNVQQQPQISSNRPKSLRSAHVQQELATSSSAPTAPKRKAPDQKQQEPARPQKKVKQPVPAAPKAPKASKAALQTKQIQDKATKEKDKKKRRKEQKKGKENKAQVSSASEQNIPVSAKGNGAKPKKSKNNEKQLQNEQRARSFKERFPGVKCPDELDKGSFRNLVKKQPQAA</sequence>
<dbReference type="SUPFAM" id="SSF81301">
    <property type="entry name" value="Nucleotidyltransferase"/>
    <property type="match status" value="1"/>
</dbReference>
<feature type="compositionally biased region" description="Polar residues" evidence="1">
    <location>
        <begin position="893"/>
        <end position="905"/>
    </location>
</feature>
<feature type="compositionally biased region" description="Basic and acidic residues" evidence="1">
    <location>
        <begin position="14"/>
        <end position="37"/>
    </location>
</feature>
<dbReference type="AlphaFoldDB" id="A0A9P4J5T6"/>
<feature type="compositionally biased region" description="Polar residues" evidence="1">
    <location>
        <begin position="977"/>
        <end position="986"/>
    </location>
</feature>
<dbReference type="SUPFAM" id="SSF81631">
    <property type="entry name" value="PAP/OAS1 substrate-binding domain"/>
    <property type="match status" value="1"/>
</dbReference>
<feature type="compositionally biased region" description="Basic and acidic residues" evidence="1">
    <location>
        <begin position="166"/>
        <end position="176"/>
    </location>
</feature>
<keyword evidence="4" id="KW-1185">Reference proteome</keyword>
<evidence type="ECO:0000313" key="3">
    <source>
        <dbReference type="EMBL" id="KAF2153730.1"/>
    </source>
</evidence>
<evidence type="ECO:0000313" key="4">
    <source>
        <dbReference type="Proteomes" id="UP000799439"/>
    </source>
</evidence>
<organism evidence="3 4">
    <name type="scientific">Myriangium duriaei CBS 260.36</name>
    <dbReference type="NCBI Taxonomy" id="1168546"/>
    <lineage>
        <taxon>Eukaryota</taxon>
        <taxon>Fungi</taxon>
        <taxon>Dikarya</taxon>
        <taxon>Ascomycota</taxon>
        <taxon>Pezizomycotina</taxon>
        <taxon>Dothideomycetes</taxon>
        <taxon>Dothideomycetidae</taxon>
        <taxon>Myriangiales</taxon>
        <taxon>Myriangiaceae</taxon>
        <taxon>Myriangium</taxon>
    </lineage>
</organism>
<dbReference type="GO" id="GO:0005730">
    <property type="term" value="C:nucleolus"/>
    <property type="evidence" value="ECO:0007669"/>
    <property type="project" value="TreeGrafter"/>
</dbReference>
<dbReference type="InterPro" id="IPR043519">
    <property type="entry name" value="NT_sf"/>
</dbReference>
<name>A0A9P4J5T6_9PEZI</name>
<accession>A0A9P4J5T6</accession>
<comment type="caution">
    <text evidence="3">The sequence shown here is derived from an EMBL/GenBank/DDBJ whole genome shotgun (WGS) entry which is preliminary data.</text>
</comment>
<feature type="region of interest" description="Disordered" evidence="1">
    <location>
        <begin position="1"/>
        <end position="197"/>
    </location>
</feature>
<dbReference type="GO" id="GO:0003729">
    <property type="term" value="F:mRNA binding"/>
    <property type="evidence" value="ECO:0007669"/>
    <property type="project" value="TreeGrafter"/>
</dbReference>
<feature type="region of interest" description="Disordered" evidence="1">
    <location>
        <begin position="865"/>
        <end position="1044"/>
    </location>
</feature>
<dbReference type="GO" id="GO:0043634">
    <property type="term" value="P:polyadenylation-dependent ncRNA catabolic process"/>
    <property type="evidence" value="ECO:0007669"/>
    <property type="project" value="TreeGrafter"/>
</dbReference>
<feature type="compositionally biased region" description="Basic and acidic residues" evidence="1">
    <location>
        <begin position="53"/>
        <end position="65"/>
    </location>
</feature>